<evidence type="ECO:0000256" key="2">
    <source>
        <dbReference type="ARBA" id="ARBA00022980"/>
    </source>
</evidence>
<evidence type="ECO:0000256" key="3">
    <source>
        <dbReference type="ARBA" id="ARBA00023274"/>
    </source>
</evidence>
<dbReference type="PRINTS" id="PR00975">
    <property type="entry name" value="RIBOSOMALS19"/>
</dbReference>
<dbReference type="GO" id="GO:0000028">
    <property type="term" value="P:ribosomal small subunit assembly"/>
    <property type="evidence" value="ECO:0007669"/>
    <property type="project" value="TreeGrafter"/>
</dbReference>
<accession>A0A7S0DVR3</accession>
<proteinExistence type="inferred from homology"/>
<keyword evidence="2 4" id="KW-0689">Ribosomal protein</keyword>
<keyword evidence="3 4" id="KW-0687">Ribonucleoprotein</keyword>
<dbReference type="HAMAP" id="MF_00531">
    <property type="entry name" value="Ribosomal_uS19"/>
    <property type="match status" value="1"/>
</dbReference>
<dbReference type="SUPFAM" id="SSF54570">
    <property type="entry name" value="Ribosomal protein S19"/>
    <property type="match status" value="1"/>
</dbReference>
<dbReference type="GO" id="GO:0003735">
    <property type="term" value="F:structural constituent of ribosome"/>
    <property type="evidence" value="ECO:0007669"/>
    <property type="project" value="InterPro"/>
</dbReference>
<sequence>MLRAAAAPAWRSFRPLGSRGFARSRWKGPFFDIELLMAARDKQEELRELRRQGKSVQQRKPIETTCRSTTIIPEFIGLKFAVHNGKEYKTVMITDDMVGHKLGEFSPTRRRAKHPVKVIDPTQVGGPKR</sequence>
<evidence type="ECO:0000256" key="1">
    <source>
        <dbReference type="ARBA" id="ARBA00007345"/>
    </source>
</evidence>
<protein>
    <recommendedName>
        <fullName evidence="7">30S ribosomal protein S19</fullName>
    </recommendedName>
</protein>
<feature type="region of interest" description="Disordered" evidence="5">
    <location>
        <begin position="105"/>
        <end position="129"/>
    </location>
</feature>
<dbReference type="EMBL" id="HBEM01034171">
    <property type="protein sequence ID" value="CAD8464377.1"/>
    <property type="molecule type" value="Transcribed_RNA"/>
</dbReference>
<dbReference type="GO" id="GO:0005763">
    <property type="term" value="C:mitochondrial small ribosomal subunit"/>
    <property type="evidence" value="ECO:0007669"/>
    <property type="project" value="TreeGrafter"/>
</dbReference>
<dbReference type="InterPro" id="IPR020934">
    <property type="entry name" value="Ribosomal_uS19_CS"/>
</dbReference>
<dbReference type="PROSITE" id="PS00323">
    <property type="entry name" value="RIBOSOMAL_S19"/>
    <property type="match status" value="1"/>
</dbReference>
<dbReference type="AlphaFoldDB" id="A0A7S0DVR3"/>
<dbReference type="Pfam" id="PF00203">
    <property type="entry name" value="Ribosomal_S19"/>
    <property type="match status" value="1"/>
</dbReference>
<evidence type="ECO:0000313" key="6">
    <source>
        <dbReference type="EMBL" id="CAD8464377.1"/>
    </source>
</evidence>
<evidence type="ECO:0000256" key="4">
    <source>
        <dbReference type="RuleBase" id="RU003485"/>
    </source>
</evidence>
<dbReference type="InterPro" id="IPR023575">
    <property type="entry name" value="Ribosomal_uS19_SF"/>
</dbReference>
<gene>
    <name evidence="6" type="ORF">LAMO00422_LOCUS23343</name>
</gene>
<dbReference type="Gene3D" id="3.30.860.10">
    <property type="entry name" value="30s Ribosomal Protein S19, Chain A"/>
    <property type="match status" value="1"/>
</dbReference>
<organism evidence="6">
    <name type="scientific">Amorphochlora amoebiformis</name>
    <dbReference type="NCBI Taxonomy" id="1561963"/>
    <lineage>
        <taxon>Eukaryota</taxon>
        <taxon>Sar</taxon>
        <taxon>Rhizaria</taxon>
        <taxon>Cercozoa</taxon>
        <taxon>Chlorarachniophyceae</taxon>
        <taxon>Amorphochlora</taxon>
    </lineage>
</organism>
<dbReference type="PANTHER" id="PTHR11880:SF8">
    <property type="entry name" value="SMALL RIBOSOMAL SUBUNIT PROTEIN US19M"/>
    <property type="match status" value="1"/>
</dbReference>
<dbReference type="InterPro" id="IPR002222">
    <property type="entry name" value="Ribosomal_uS19"/>
</dbReference>
<evidence type="ECO:0008006" key="7">
    <source>
        <dbReference type="Google" id="ProtNLM"/>
    </source>
</evidence>
<name>A0A7S0DVR3_9EUKA</name>
<evidence type="ECO:0000256" key="5">
    <source>
        <dbReference type="SAM" id="MobiDB-lite"/>
    </source>
</evidence>
<dbReference type="GO" id="GO:0006412">
    <property type="term" value="P:translation"/>
    <property type="evidence" value="ECO:0007669"/>
    <property type="project" value="InterPro"/>
</dbReference>
<comment type="similarity">
    <text evidence="1 4">Belongs to the universal ribosomal protein uS19 family.</text>
</comment>
<dbReference type="GO" id="GO:0003723">
    <property type="term" value="F:RNA binding"/>
    <property type="evidence" value="ECO:0007669"/>
    <property type="project" value="InterPro"/>
</dbReference>
<dbReference type="PANTHER" id="PTHR11880">
    <property type="entry name" value="RIBOSOMAL PROTEIN S19P FAMILY MEMBER"/>
    <property type="match status" value="1"/>
</dbReference>
<reference evidence="6" key="1">
    <citation type="submission" date="2021-01" db="EMBL/GenBank/DDBJ databases">
        <authorList>
            <person name="Corre E."/>
            <person name="Pelletier E."/>
            <person name="Niang G."/>
            <person name="Scheremetjew M."/>
            <person name="Finn R."/>
            <person name="Kale V."/>
            <person name="Holt S."/>
            <person name="Cochrane G."/>
            <person name="Meng A."/>
            <person name="Brown T."/>
            <person name="Cohen L."/>
        </authorList>
    </citation>
    <scope>NUCLEOTIDE SEQUENCE</scope>
    <source>
        <strain evidence="6">CCMP2058</strain>
    </source>
</reference>